<dbReference type="PANTHER" id="PTHR43245:SF11">
    <property type="entry name" value="LD23561P"/>
    <property type="match status" value="1"/>
</dbReference>
<dbReference type="OMA" id="PQTAWLN"/>
<dbReference type="FunCoup" id="A0A151Z9X6">
    <property type="interactions" value="63"/>
</dbReference>
<keyword evidence="3" id="KW-1185">Reference proteome</keyword>
<sequence>MSDKPNVLILGGVGFIGRNLVTYLVEQGGCDKIRVVDKVLPATAFLGKKHLDAFANPQVEYMQGNLTSSVSITKVFTLEGGKKFNYVFNLAAETKYGQTDAVYNEKVFDVSLKCATEAAKVGVDKFIEVSTAQIYDANKKPSKEGDKVDPWTTVAKYKYNAEQKLKEIEGLNLIIVRPSVVYGPGDILGISPRIITGAVYKFLDEKMKFLWTGDLKYNTVHVHDVCKALWHLTKVGKKGDVYNLSDKGNTDAEAISKILEKIFTIKTGFAGSIMSNLAKINLKEICEEVNDKHLKPWSDLCKEKGILNTPLTPYIDQELLYNNHLSVDGSAIEATGFKYDVPEINEALIREQIDYFISQNLFPKIL</sequence>
<dbReference type="OrthoDB" id="16464at2759"/>
<name>A0A151Z9X6_TIELA</name>
<protein>
    <submittedName>
        <fullName evidence="2">NAD-dependent epimerase/dehydratase family protein</fullName>
    </submittedName>
</protein>
<evidence type="ECO:0000313" key="2">
    <source>
        <dbReference type="EMBL" id="KYQ90749.1"/>
    </source>
</evidence>
<dbReference type="InterPro" id="IPR050177">
    <property type="entry name" value="Lipid_A_modif_metabolic_enz"/>
</dbReference>
<gene>
    <name evidence="2" type="ORF">DLAC_09386</name>
</gene>
<organism evidence="2 3">
    <name type="scientific">Tieghemostelium lacteum</name>
    <name type="common">Slime mold</name>
    <name type="synonym">Dictyostelium lacteum</name>
    <dbReference type="NCBI Taxonomy" id="361077"/>
    <lineage>
        <taxon>Eukaryota</taxon>
        <taxon>Amoebozoa</taxon>
        <taxon>Evosea</taxon>
        <taxon>Eumycetozoa</taxon>
        <taxon>Dictyostelia</taxon>
        <taxon>Dictyosteliales</taxon>
        <taxon>Raperosteliaceae</taxon>
        <taxon>Tieghemostelium</taxon>
    </lineage>
</organism>
<proteinExistence type="predicted"/>
<dbReference type="PANTHER" id="PTHR43245">
    <property type="entry name" value="BIFUNCTIONAL POLYMYXIN RESISTANCE PROTEIN ARNA"/>
    <property type="match status" value="1"/>
</dbReference>
<dbReference type="Pfam" id="PF01370">
    <property type="entry name" value="Epimerase"/>
    <property type="match status" value="1"/>
</dbReference>
<comment type="caution">
    <text evidence="2">The sequence shown here is derived from an EMBL/GenBank/DDBJ whole genome shotgun (WGS) entry which is preliminary data.</text>
</comment>
<dbReference type="SUPFAM" id="SSF51735">
    <property type="entry name" value="NAD(P)-binding Rossmann-fold domains"/>
    <property type="match status" value="1"/>
</dbReference>
<dbReference type="FunFam" id="3.40.50.720:FF:001523">
    <property type="entry name" value="Uncharacterized protein"/>
    <property type="match status" value="1"/>
</dbReference>
<evidence type="ECO:0000313" key="3">
    <source>
        <dbReference type="Proteomes" id="UP000076078"/>
    </source>
</evidence>
<dbReference type="Gene3D" id="3.40.50.720">
    <property type="entry name" value="NAD(P)-binding Rossmann-like Domain"/>
    <property type="match status" value="1"/>
</dbReference>
<dbReference type="InterPro" id="IPR036291">
    <property type="entry name" value="NAD(P)-bd_dom_sf"/>
</dbReference>
<dbReference type="EMBL" id="LODT01000037">
    <property type="protein sequence ID" value="KYQ90749.1"/>
    <property type="molecule type" value="Genomic_DNA"/>
</dbReference>
<dbReference type="InParanoid" id="A0A151Z9X6"/>
<feature type="domain" description="NAD-dependent epimerase/dehydratase" evidence="1">
    <location>
        <begin position="7"/>
        <end position="244"/>
    </location>
</feature>
<dbReference type="Proteomes" id="UP000076078">
    <property type="component" value="Unassembled WGS sequence"/>
</dbReference>
<dbReference type="STRING" id="361077.A0A151Z9X6"/>
<accession>A0A151Z9X6</accession>
<dbReference type="InterPro" id="IPR001509">
    <property type="entry name" value="Epimerase_deHydtase"/>
</dbReference>
<reference evidence="2 3" key="1">
    <citation type="submission" date="2015-12" db="EMBL/GenBank/DDBJ databases">
        <title>Dictyostelia acquired genes for synthesis and detection of signals that induce cell-type specialization by lateral gene transfer from prokaryotes.</title>
        <authorList>
            <person name="Gloeckner G."/>
            <person name="Schaap P."/>
        </authorList>
    </citation>
    <scope>NUCLEOTIDE SEQUENCE [LARGE SCALE GENOMIC DNA]</scope>
    <source>
        <strain evidence="2 3">TK</strain>
    </source>
</reference>
<evidence type="ECO:0000259" key="1">
    <source>
        <dbReference type="Pfam" id="PF01370"/>
    </source>
</evidence>
<dbReference type="AlphaFoldDB" id="A0A151Z9X6"/>